<accession>A0A2H3BYH6</accession>
<sequence length="286" mass="30717">MPSGTSEGIPRAAEASQGCILLTRSPRTVFLTHPVAPKAPESDYFILHPDASRPPLTKEMTSTTFRQPIPPNQYHPHPSPSQASPPIDIGANRLRTANPHTSITTDTIQDRISGAICRTATTMTGMAGSVQGRWRGRAKGRAGLRDKEIATGMRSEEGGYEREGGVKVRPPTSNDGSDDDVRLDVDYPPMDTSNETNTMPTTPLLRASPIVDMGIMAIRPVSPPDIVTTAHDNDDPRSRSPPHPPPSIDHMTTIGPLPPFLIAGNPMVVFISPHEPAPSLNPTTNA</sequence>
<feature type="compositionally biased region" description="Basic and acidic residues" evidence="1">
    <location>
        <begin position="149"/>
        <end position="166"/>
    </location>
</feature>
<evidence type="ECO:0000313" key="2">
    <source>
        <dbReference type="EMBL" id="PBK71108.1"/>
    </source>
</evidence>
<keyword evidence="3" id="KW-1185">Reference proteome</keyword>
<feature type="compositionally biased region" description="Pro residues" evidence="1">
    <location>
        <begin position="68"/>
        <end position="79"/>
    </location>
</feature>
<gene>
    <name evidence="2" type="ORF">ARMSODRAFT_1002971</name>
</gene>
<feature type="region of interest" description="Disordered" evidence="1">
    <location>
        <begin position="149"/>
        <end position="182"/>
    </location>
</feature>
<organism evidence="2 3">
    <name type="scientific">Armillaria solidipes</name>
    <dbReference type="NCBI Taxonomy" id="1076256"/>
    <lineage>
        <taxon>Eukaryota</taxon>
        <taxon>Fungi</taxon>
        <taxon>Dikarya</taxon>
        <taxon>Basidiomycota</taxon>
        <taxon>Agaricomycotina</taxon>
        <taxon>Agaricomycetes</taxon>
        <taxon>Agaricomycetidae</taxon>
        <taxon>Agaricales</taxon>
        <taxon>Marasmiineae</taxon>
        <taxon>Physalacriaceae</taxon>
        <taxon>Armillaria</taxon>
    </lineage>
</organism>
<proteinExistence type="predicted"/>
<reference evidence="3" key="1">
    <citation type="journal article" date="2017" name="Nat. Ecol. Evol.">
        <title>Genome expansion and lineage-specific genetic innovations in the forest pathogenic fungi Armillaria.</title>
        <authorList>
            <person name="Sipos G."/>
            <person name="Prasanna A.N."/>
            <person name="Walter M.C."/>
            <person name="O'Connor E."/>
            <person name="Balint B."/>
            <person name="Krizsan K."/>
            <person name="Kiss B."/>
            <person name="Hess J."/>
            <person name="Varga T."/>
            <person name="Slot J."/>
            <person name="Riley R."/>
            <person name="Boka B."/>
            <person name="Rigling D."/>
            <person name="Barry K."/>
            <person name="Lee J."/>
            <person name="Mihaltcheva S."/>
            <person name="LaButti K."/>
            <person name="Lipzen A."/>
            <person name="Waldron R."/>
            <person name="Moloney N.M."/>
            <person name="Sperisen C."/>
            <person name="Kredics L."/>
            <person name="Vagvoelgyi C."/>
            <person name="Patrignani A."/>
            <person name="Fitzpatrick D."/>
            <person name="Nagy I."/>
            <person name="Doyle S."/>
            <person name="Anderson J.B."/>
            <person name="Grigoriev I.V."/>
            <person name="Gueldener U."/>
            <person name="Muensterkoetter M."/>
            <person name="Nagy L.G."/>
        </authorList>
    </citation>
    <scope>NUCLEOTIDE SEQUENCE [LARGE SCALE GENOMIC DNA]</scope>
    <source>
        <strain evidence="3">28-4</strain>
    </source>
</reference>
<dbReference type="AlphaFoldDB" id="A0A2H3BYH6"/>
<name>A0A2H3BYH6_9AGAR</name>
<feature type="region of interest" description="Disordered" evidence="1">
    <location>
        <begin position="57"/>
        <end position="88"/>
    </location>
</feature>
<protein>
    <submittedName>
        <fullName evidence="2">Uncharacterized protein</fullName>
    </submittedName>
</protein>
<feature type="region of interest" description="Disordered" evidence="1">
    <location>
        <begin position="223"/>
        <end position="254"/>
    </location>
</feature>
<evidence type="ECO:0000313" key="3">
    <source>
        <dbReference type="Proteomes" id="UP000218334"/>
    </source>
</evidence>
<dbReference type="EMBL" id="KZ293424">
    <property type="protein sequence ID" value="PBK71108.1"/>
    <property type="molecule type" value="Genomic_DNA"/>
</dbReference>
<dbReference type="Proteomes" id="UP000218334">
    <property type="component" value="Unassembled WGS sequence"/>
</dbReference>
<evidence type="ECO:0000256" key="1">
    <source>
        <dbReference type="SAM" id="MobiDB-lite"/>
    </source>
</evidence>